<feature type="transmembrane region" description="Helical" evidence="1">
    <location>
        <begin position="106"/>
        <end position="126"/>
    </location>
</feature>
<feature type="transmembrane region" description="Helical" evidence="1">
    <location>
        <begin position="76"/>
        <end position="94"/>
    </location>
</feature>
<protein>
    <recommendedName>
        <fullName evidence="3">Twitching motility protein PilT</fullName>
    </recommendedName>
</protein>
<evidence type="ECO:0000256" key="1">
    <source>
        <dbReference type="SAM" id="Phobius"/>
    </source>
</evidence>
<keyword evidence="1" id="KW-0472">Membrane</keyword>
<proteinExistence type="predicted"/>
<feature type="transmembrane region" description="Helical" evidence="1">
    <location>
        <begin position="7"/>
        <end position="28"/>
    </location>
</feature>
<dbReference type="AlphaFoldDB" id="Q4PJB6"/>
<dbReference type="Pfam" id="PF08570">
    <property type="entry name" value="DUF1761"/>
    <property type="match status" value="1"/>
</dbReference>
<sequence>MSELTSGINWSAVVAGAVVAFLAGWLWYSPRLFGERWARAANVSYDDSPPVAAMAMHFGGMVLLSWFVGIMAQAQMLATTVLLMIAGAILGYATDGYLKIGAEGKLINAGYWIVTIVIMVAAQALVPAF</sequence>
<evidence type="ECO:0000313" key="2">
    <source>
        <dbReference type="EMBL" id="AAY82861.1"/>
    </source>
</evidence>
<organism evidence="2">
    <name type="scientific">uncultured bacterium MedeBAC46A06</name>
    <dbReference type="NCBI Taxonomy" id="332275"/>
    <lineage>
        <taxon>Bacteria</taxon>
        <taxon>environmental samples</taxon>
    </lineage>
</organism>
<reference evidence="2" key="1">
    <citation type="journal article" date="2005" name="PLoS Biol.">
        <title>New insights into metabolic properties of marine bacteria encoding proteorhodopsins.</title>
        <authorList>
            <person name="Sabehi G."/>
            <person name="Loy A."/>
            <person name="Jung K.H."/>
            <person name="Partha R."/>
            <person name="Spudich J.L."/>
            <person name="Isaacson T."/>
            <person name="Hirschberg J."/>
            <person name="Wagner M."/>
            <person name="Beja O."/>
        </authorList>
    </citation>
    <scope>NUCLEOTIDE SEQUENCE</scope>
</reference>
<name>Q4PJB6_9BACT</name>
<accession>Q4PJB6</accession>
<dbReference type="InterPro" id="IPR013879">
    <property type="entry name" value="DUF1761"/>
</dbReference>
<feature type="transmembrane region" description="Helical" evidence="1">
    <location>
        <begin position="48"/>
        <end position="69"/>
    </location>
</feature>
<evidence type="ECO:0008006" key="3">
    <source>
        <dbReference type="Google" id="ProtNLM"/>
    </source>
</evidence>
<keyword evidence="1" id="KW-1133">Transmembrane helix</keyword>
<keyword evidence="1" id="KW-0812">Transmembrane</keyword>
<dbReference type="EMBL" id="DQ088847">
    <property type="protein sequence ID" value="AAY82861.1"/>
    <property type="molecule type" value="Genomic_DNA"/>
</dbReference>